<dbReference type="Proteomes" id="UP000268051">
    <property type="component" value="Unassembled WGS sequence"/>
</dbReference>
<dbReference type="AlphaFoldDB" id="A0A3N2RR13"/>
<dbReference type="OrthoDB" id="6695190at2"/>
<name>A0A3N2RR13_9ENTR</name>
<comment type="caution">
    <text evidence="1">The sequence shown here is derived from an EMBL/GenBank/DDBJ whole genome shotgun (WGS) entry which is preliminary data.</text>
</comment>
<accession>A0A3N2RR13</accession>
<gene>
    <name evidence="1" type="ORF">EB837_23655</name>
</gene>
<dbReference type="RefSeq" id="WP_123652698.1">
    <property type="nucleotide sequence ID" value="NZ_RHFN01000038.1"/>
</dbReference>
<dbReference type="EMBL" id="RHFN01000038">
    <property type="protein sequence ID" value="ROU09855.1"/>
    <property type="molecule type" value="Genomic_DNA"/>
</dbReference>
<reference evidence="1 2" key="1">
    <citation type="submission" date="2018-10" db="EMBL/GenBank/DDBJ databases">
        <title>Horizontal transference of carbapenem resistance between Klebsiella pneumoniae and Kluyvera ascorbata during abdominal infection: a case report.</title>
        <authorList>
            <person name="Raro O.H.F."/>
            <person name="Lima-Morales D."/>
            <person name="Barth A.L."/>
            <person name="Paim T.G.S."/>
            <person name="Mott M.P."/>
            <person name="Riche C.V.W."/>
            <person name="Teixeira U.F."/>
            <person name="Waechter F."/>
            <person name="Dias C.A.G."/>
        </authorList>
    </citation>
    <scope>NUCLEOTIDE SEQUENCE [LARGE SCALE GENOMIC DNA]</scope>
    <source>
        <strain evidence="1 2">OT2</strain>
    </source>
</reference>
<protein>
    <submittedName>
        <fullName evidence="1">Uncharacterized protein</fullName>
    </submittedName>
</protein>
<sequence length="171" mass="20162">MSYTTVIHVWPGEKSEASVELRNAWGSAPVIWDNIAQRYLGGSYWSCADRLWSLAKRQDIPFHHRAVLAMTYDRMYILREHYGRIANCIREYLRDFPVEENKVNHWPFLAELFESNPDCPAIGLWCTSVCGNPFLGEWNEEKEEYEQPDWSGYWSLFEYLDGHFPQEVTSE</sequence>
<evidence type="ECO:0000313" key="2">
    <source>
        <dbReference type="Proteomes" id="UP000268051"/>
    </source>
</evidence>
<proteinExistence type="predicted"/>
<organism evidence="1 2">
    <name type="scientific">Kluyvera ascorbata</name>
    <dbReference type="NCBI Taxonomy" id="51288"/>
    <lineage>
        <taxon>Bacteria</taxon>
        <taxon>Pseudomonadati</taxon>
        <taxon>Pseudomonadota</taxon>
        <taxon>Gammaproteobacteria</taxon>
        <taxon>Enterobacterales</taxon>
        <taxon>Enterobacteriaceae</taxon>
        <taxon>Kluyvera</taxon>
    </lineage>
</organism>
<evidence type="ECO:0000313" key="1">
    <source>
        <dbReference type="EMBL" id="ROU09855.1"/>
    </source>
</evidence>